<feature type="transmembrane region" description="Helical" evidence="1">
    <location>
        <begin position="313"/>
        <end position="332"/>
    </location>
</feature>
<evidence type="ECO:0000313" key="2">
    <source>
        <dbReference type="EMBL" id="ROP27244.1"/>
    </source>
</evidence>
<comment type="caution">
    <text evidence="2">The sequence shown here is derived from an EMBL/GenBank/DDBJ whole genome shotgun (WGS) entry which is preliminary data.</text>
</comment>
<feature type="transmembrane region" description="Helical" evidence="1">
    <location>
        <begin position="474"/>
        <end position="495"/>
    </location>
</feature>
<keyword evidence="3" id="KW-1185">Reference proteome</keyword>
<feature type="transmembrane region" description="Helical" evidence="1">
    <location>
        <begin position="873"/>
        <end position="899"/>
    </location>
</feature>
<dbReference type="PANTHER" id="PTHR30572:SF4">
    <property type="entry name" value="ABC TRANSPORTER PERMEASE YTRF"/>
    <property type="match status" value="1"/>
</dbReference>
<evidence type="ECO:0000256" key="1">
    <source>
        <dbReference type="SAM" id="Phobius"/>
    </source>
</evidence>
<name>A0A3N1GAK2_9ACTN</name>
<dbReference type="InParanoid" id="A0A3N1GAK2"/>
<gene>
    <name evidence="2" type="ORF">EDC03_2769</name>
</gene>
<dbReference type="AlphaFoldDB" id="A0A3N1GAK2"/>
<proteinExistence type="predicted"/>
<dbReference type="EMBL" id="RJKN01000007">
    <property type="protein sequence ID" value="ROP27244.1"/>
    <property type="molecule type" value="Genomic_DNA"/>
</dbReference>
<dbReference type="GO" id="GO:0022857">
    <property type="term" value="F:transmembrane transporter activity"/>
    <property type="evidence" value="ECO:0007669"/>
    <property type="project" value="TreeGrafter"/>
</dbReference>
<accession>A0A3N1GAK2</accession>
<feature type="transmembrane region" description="Helical" evidence="1">
    <location>
        <begin position="783"/>
        <end position="805"/>
    </location>
</feature>
<dbReference type="GO" id="GO:0005886">
    <property type="term" value="C:plasma membrane"/>
    <property type="evidence" value="ECO:0007669"/>
    <property type="project" value="TreeGrafter"/>
</dbReference>
<feature type="transmembrane region" description="Helical" evidence="1">
    <location>
        <begin position="441"/>
        <end position="462"/>
    </location>
</feature>
<protein>
    <submittedName>
        <fullName evidence="2">Putative ABC transport system permease protein</fullName>
    </submittedName>
</protein>
<keyword evidence="1" id="KW-0812">Transmembrane</keyword>
<reference evidence="2 3" key="1">
    <citation type="journal article" date="2015" name="Stand. Genomic Sci.">
        <title>Genomic Encyclopedia of Bacterial and Archaeal Type Strains, Phase III: the genomes of soil and plant-associated and newly described type strains.</title>
        <authorList>
            <person name="Whitman W.B."/>
            <person name="Woyke T."/>
            <person name="Klenk H.P."/>
            <person name="Zhou Y."/>
            <person name="Lilburn T.G."/>
            <person name="Beck B.J."/>
            <person name="De Vos P."/>
            <person name="Vandamme P."/>
            <person name="Eisen J.A."/>
            <person name="Garrity G."/>
            <person name="Hugenholtz P."/>
            <person name="Kyrpides N.C."/>
        </authorList>
    </citation>
    <scope>NUCLEOTIDE SEQUENCE [LARGE SCALE GENOMIC DNA]</scope>
    <source>
        <strain evidence="2 3">CECT 7306</strain>
    </source>
</reference>
<feature type="transmembrane region" description="Helical" evidence="1">
    <location>
        <begin position="840"/>
        <end position="861"/>
    </location>
</feature>
<keyword evidence="1" id="KW-0472">Membrane</keyword>
<sequence length="915" mass="91652">MRQALLPFTGQAAALAVLVAVLAAVAVSAPLVVASSAQGAWEQRQEQVGQAVGTTLTTTVAPQAGPASLRRTAVADLDERVRAAGGRVGLAAPRLTTSLATDLVAEAPDGATTEVQLVTRPGYADAVTLVEGEVTEDGVVAPEELVRRIGARAGDTLELVVPLDRPSEEESLLRVDVVLTGVYEDVTVPLPDFWQGIGSLVVPTVSADELEPSVPPPALLASAETSRRLEQATGSDVFATWYFPTPPGLLVPRVREVSAATRTLQAQLSAPDQPVAALAATLGLAVPEVRTGLPAVVDDVDRTVTLLEPPVRAVGVGGALAAAALVGAWAGARARRREGELRALVARGLSPARGAAQAGAEALLPVLVGLVAGAGLGWGAVVLLGPSPRLPVEVVPTALAVLAVAGVVAVGLVVVVTAAAVARLGRVGLGPAAQLVGRVPWLPVLAAVTVVATVPLVARAVRDDGTVAPGEVDVLTLVVPLLVVVVAAGAVVAVLQRLAPRLLGRARRLPVPALLALRRVVAGPGATRLVTVTTALALGLVTYAGALADSAARTVAVKSSVATGGDVVVDLPRSTDPPSAGDVAALADPGAGVPALTVVGEDQRAEVLPAGVEADVLVVDPGSLADVVRWETRLSSVPLAGLVAALRTGPGGVEGRVPVVAAGDLPEALVDAVDGQLTVDLGGYQVPVQVVGRADAFPGQSSLRPLLVAPWDAYSAALEASDRDPATLVERRVWARGEPGPVLDVLAAAGIAPAGPTADGAVRTAADFATRPELVAQTWSLGYLRAVALAAGLLGLVGLALHAAAQARQRAVAALLLARMGMTTRATAAAAALETGALALLAASVAVAVGLPASALVLRLVDPVPTLPPDPVLAVPWTTVAAVVVGAVVVAGAAGALAARTVRTAALGQVMRDAG</sequence>
<dbReference type="OrthoDB" id="5173081at2"/>
<feature type="transmembrane region" description="Helical" evidence="1">
    <location>
        <begin position="397"/>
        <end position="421"/>
    </location>
</feature>
<evidence type="ECO:0000313" key="3">
    <source>
        <dbReference type="Proteomes" id="UP000276232"/>
    </source>
</evidence>
<dbReference type="Proteomes" id="UP000276232">
    <property type="component" value="Unassembled WGS sequence"/>
</dbReference>
<dbReference type="PANTHER" id="PTHR30572">
    <property type="entry name" value="MEMBRANE COMPONENT OF TRANSPORTER-RELATED"/>
    <property type="match status" value="1"/>
</dbReference>
<organism evidence="2 3">
    <name type="scientific">Pseudokineococcus lusitanus</name>
    <dbReference type="NCBI Taxonomy" id="763993"/>
    <lineage>
        <taxon>Bacteria</taxon>
        <taxon>Bacillati</taxon>
        <taxon>Actinomycetota</taxon>
        <taxon>Actinomycetes</taxon>
        <taxon>Kineosporiales</taxon>
        <taxon>Kineosporiaceae</taxon>
        <taxon>Pseudokineococcus</taxon>
    </lineage>
</organism>
<keyword evidence="1" id="KW-1133">Transmembrane helix</keyword>
<dbReference type="InterPro" id="IPR050250">
    <property type="entry name" value="Macrolide_Exporter_MacB"/>
</dbReference>
<feature type="transmembrane region" description="Helical" evidence="1">
    <location>
        <begin position="362"/>
        <end position="385"/>
    </location>
</feature>
<dbReference type="RefSeq" id="WP_123380830.1">
    <property type="nucleotide sequence ID" value="NZ_RJKN01000007.1"/>
</dbReference>